<evidence type="ECO:0000256" key="6">
    <source>
        <dbReference type="ARBA" id="ARBA00022989"/>
    </source>
</evidence>
<keyword evidence="4 10" id="KW-0812">Transmembrane</keyword>
<dbReference type="Proteomes" id="UP000075886">
    <property type="component" value="Unassembled WGS sequence"/>
</dbReference>
<keyword evidence="8" id="KW-0675">Receptor</keyword>
<dbReference type="EnsemblMetazoa" id="AFAF013323-RA">
    <property type="protein sequence ID" value="AFAF013323-PA"/>
    <property type="gene ID" value="AFAF013323"/>
</dbReference>
<keyword evidence="5" id="KW-0552">Olfaction</keyword>
<feature type="transmembrane region" description="Helical" evidence="10">
    <location>
        <begin position="185"/>
        <end position="203"/>
    </location>
</feature>
<proteinExistence type="predicted"/>
<reference evidence="11" key="2">
    <citation type="submission" date="2020-05" db="UniProtKB">
        <authorList>
            <consortium name="EnsemblMetazoa"/>
        </authorList>
    </citation>
    <scope>IDENTIFICATION</scope>
    <source>
        <strain evidence="11">FAR1</strain>
    </source>
</reference>
<comment type="subcellular location">
    <subcellularLocation>
        <location evidence="1">Cell membrane</location>
        <topology evidence="1">Multi-pass membrane protein</topology>
    </subcellularLocation>
</comment>
<organism evidence="11 12">
    <name type="scientific">Anopheles farauti</name>
    <dbReference type="NCBI Taxonomy" id="69004"/>
    <lineage>
        <taxon>Eukaryota</taxon>
        <taxon>Metazoa</taxon>
        <taxon>Ecdysozoa</taxon>
        <taxon>Arthropoda</taxon>
        <taxon>Hexapoda</taxon>
        <taxon>Insecta</taxon>
        <taxon>Pterygota</taxon>
        <taxon>Neoptera</taxon>
        <taxon>Endopterygota</taxon>
        <taxon>Diptera</taxon>
        <taxon>Nematocera</taxon>
        <taxon>Culicoidea</taxon>
        <taxon>Culicidae</taxon>
        <taxon>Anophelinae</taxon>
        <taxon>Anopheles</taxon>
    </lineage>
</organism>
<dbReference type="GO" id="GO:0007165">
    <property type="term" value="P:signal transduction"/>
    <property type="evidence" value="ECO:0007669"/>
    <property type="project" value="UniProtKB-KW"/>
</dbReference>
<evidence type="ECO:0000256" key="8">
    <source>
        <dbReference type="ARBA" id="ARBA00023170"/>
    </source>
</evidence>
<feature type="transmembrane region" description="Helical" evidence="10">
    <location>
        <begin position="275"/>
        <end position="296"/>
    </location>
</feature>
<feature type="transmembrane region" description="Helical" evidence="10">
    <location>
        <begin position="361"/>
        <end position="381"/>
    </location>
</feature>
<dbReference type="VEuPathDB" id="VectorBase:AFAF013323"/>
<dbReference type="GO" id="GO:0004984">
    <property type="term" value="F:olfactory receptor activity"/>
    <property type="evidence" value="ECO:0007669"/>
    <property type="project" value="InterPro"/>
</dbReference>
<protein>
    <recommendedName>
        <fullName evidence="13">Odorant receptor</fullName>
    </recommendedName>
</protein>
<feature type="transmembrane region" description="Helical" evidence="10">
    <location>
        <begin position="139"/>
        <end position="161"/>
    </location>
</feature>
<dbReference type="GO" id="GO:0005886">
    <property type="term" value="C:plasma membrane"/>
    <property type="evidence" value="ECO:0007669"/>
    <property type="project" value="UniProtKB-SubCell"/>
</dbReference>
<evidence type="ECO:0000256" key="9">
    <source>
        <dbReference type="ARBA" id="ARBA00023224"/>
    </source>
</evidence>
<evidence type="ECO:0008006" key="13">
    <source>
        <dbReference type="Google" id="ProtNLM"/>
    </source>
</evidence>
<evidence type="ECO:0000256" key="2">
    <source>
        <dbReference type="ARBA" id="ARBA00022475"/>
    </source>
</evidence>
<dbReference type="EMBL" id="AXCN02000286">
    <property type="status" value="NOT_ANNOTATED_CDS"/>
    <property type="molecule type" value="Genomic_DNA"/>
</dbReference>
<reference evidence="12" key="1">
    <citation type="submission" date="2014-01" db="EMBL/GenBank/DDBJ databases">
        <title>The Genome Sequence of Anopheles farauti FAR1 (V2).</title>
        <authorList>
            <consortium name="The Broad Institute Genomics Platform"/>
            <person name="Neafsey D.E."/>
            <person name="Besansky N."/>
            <person name="Howell P."/>
            <person name="Walton C."/>
            <person name="Young S.K."/>
            <person name="Zeng Q."/>
            <person name="Gargeya S."/>
            <person name="Fitzgerald M."/>
            <person name="Haas B."/>
            <person name="Abouelleil A."/>
            <person name="Allen A.W."/>
            <person name="Alvarado L."/>
            <person name="Arachchi H.M."/>
            <person name="Berlin A.M."/>
            <person name="Chapman S.B."/>
            <person name="Gainer-Dewar J."/>
            <person name="Goldberg J."/>
            <person name="Griggs A."/>
            <person name="Gujja S."/>
            <person name="Hansen M."/>
            <person name="Howarth C."/>
            <person name="Imamovic A."/>
            <person name="Ireland A."/>
            <person name="Larimer J."/>
            <person name="McCowan C."/>
            <person name="Murphy C."/>
            <person name="Pearson M."/>
            <person name="Poon T.W."/>
            <person name="Priest M."/>
            <person name="Roberts A."/>
            <person name="Saif S."/>
            <person name="Shea T."/>
            <person name="Sisk P."/>
            <person name="Sykes S."/>
            <person name="Wortman J."/>
            <person name="Nusbaum C."/>
            <person name="Birren B."/>
        </authorList>
    </citation>
    <scope>NUCLEOTIDE SEQUENCE [LARGE SCALE GENOMIC DNA]</scope>
    <source>
        <strain evidence="12">FAR1</strain>
    </source>
</reference>
<evidence type="ECO:0000313" key="12">
    <source>
        <dbReference type="Proteomes" id="UP000075886"/>
    </source>
</evidence>
<name>A0A182QMS3_9DIPT</name>
<evidence type="ECO:0000256" key="10">
    <source>
        <dbReference type="SAM" id="Phobius"/>
    </source>
</evidence>
<feature type="transmembrane region" description="Helical" evidence="10">
    <location>
        <begin position="303"/>
        <end position="327"/>
    </location>
</feature>
<sequence length="508" mass="58817">MLFMPPSWPNLAVSPVEAKLDRLFTRISGHMKLIGWNIFNPVWRPNAISAVIFTALAFQPILSVNSILQTYHSFEALVECVCVTCTGLQVITRSHFYLRQRDVFGRIVQDMRQQRALFGADRSDRIDRLFHRAEDRMILFYRVLYAVYRFSVVFVLFALVMPEPRKFGLPLPFQFPLLPPDASRTYWYFTFLYHVMLILVAIHHLSAIDGIIMMSFVCISTRIGVLRVLLTELDEKIGRLPWSGTEQLDADLDRIIELHRVTKQFARRTFNTFQMHFFSIFATDCIVICMCLNVILVAPKNSVYPLMAAAGLQLFVVCYFGSLLLIANDRLPDSVYDIQWYRMTNGQQKKVRFLLANAQPVMLMSAVFLPVNMTSFVRIAAEAQQKQLKRDGHKKEPNRLQHVHRDHVQAHAEDQTDEPEVHQQIELVRSLELPNELLDADVRLQDLLQAKLEALDLVDRGQDRHDERTVHREQKHHAHKVDEGVKNVVQVPVGSDIGRYERQVNSQR</sequence>
<keyword evidence="6 10" id="KW-1133">Transmembrane helix</keyword>
<keyword evidence="7 10" id="KW-0472">Membrane</keyword>
<evidence type="ECO:0000256" key="5">
    <source>
        <dbReference type="ARBA" id="ARBA00022725"/>
    </source>
</evidence>
<dbReference type="PANTHER" id="PTHR21137:SF35">
    <property type="entry name" value="ODORANT RECEPTOR 19A-RELATED"/>
    <property type="match status" value="1"/>
</dbReference>
<evidence type="ECO:0000256" key="1">
    <source>
        <dbReference type="ARBA" id="ARBA00004651"/>
    </source>
</evidence>
<keyword evidence="3" id="KW-0716">Sensory transduction</keyword>
<evidence type="ECO:0000256" key="4">
    <source>
        <dbReference type="ARBA" id="ARBA00022692"/>
    </source>
</evidence>
<evidence type="ECO:0000256" key="3">
    <source>
        <dbReference type="ARBA" id="ARBA00022606"/>
    </source>
</evidence>
<dbReference type="InterPro" id="IPR004117">
    <property type="entry name" value="7tm6_olfct_rcpt"/>
</dbReference>
<dbReference type="Pfam" id="PF02949">
    <property type="entry name" value="7tm_6"/>
    <property type="match status" value="1"/>
</dbReference>
<evidence type="ECO:0000313" key="11">
    <source>
        <dbReference type="EnsemblMetazoa" id="AFAF013323-PA"/>
    </source>
</evidence>
<keyword evidence="12" id="KW-1185">Reference proteome</keyword>
<keyword evidence="9" id="KW-0807">Transducer</keyword>
<feature type="transmembrane region" description="Helical" evidence="10">
    <location>
        <begin position="47"/>
        <end position="68"/>
    </location>
</feature>
<dbReference type="AlphaFoldDB" id="A0A182QMS3"/>
<accession>A0A182QMS3</accession>
<keyword evidence="2" id="KW-1003">Cell membrane</keyword>
<dbReference type="PANTHER" id="PTHR21137">
    <property type="entry name" value="ODORANT RECEPTOR"/>
    <property type="match status" value="1"/>
</dbReference>
<evidence type="ECO:0000256" key="7">
    <source>
        <dbReference type="ARBA" id="ARBA00023136"/>
    </source>
</evidence>
<dbReference type="GO" id="GO:0005549">
    <property type="term" value="F:odorant binding"/>
    <property type="evidence" value="ECO:0007669"/>
    <property type="project" value="InterPro"/>
</dbReference>